<dbReference type="GO" id="GO:0046872">
    <property type="term" value="F:metal ion binding"/>
    <property type="evidence" value="ECO:0007669"/>
    <property type="project" value="UniProtKB-KW"/>
</dbReference>
<dbReference type="PANTHER" id="PTHR43084:SF1">
    <property type="entry name" value="PERSULFIDE DIOXYGENASE ETHE1, MITOCHONDRIAL"/>
    <property type="match status" value="1"/>
</dbReference>
<evidence type="ECO:0000313" key="4">
    <source>
        <dbReference type="Proteomes" id="UP000252357"/>
    </source>
</evidence>
<organism evidence="3 4">
    <name type="scientific">Parvibium lacunae</name>
    <dbReference type="NCBI Taxonomy" id="1888893"/>
    <lineage>
        <taxon>Bacteria</taxon>
        <taxon>Pseudomonadati</taxon>
        <taxon>Pseudomonadota</taxon>
        <taxon>Betaproteobacteria</taxon>
        <taxon>Burkholderiales</taxon>
        <taxon>Alcaligenaceae</taxon>
        <taxon>Parvibium</taxon>
    </lineage>
</organism>
<dbReference type="InterPro" id="IPR051682">
    <property type="entry name" value="Mito_Persulfide_Diox"/>
</dbReference>
<dbReference type="GO" id="GO:0006749">
    <property type="term" value="P:glutathione metabolic process"/>
    <property type="evidence" value="ECO:0007669"/>
    <property type="project" value="InterPro"/>
</dbReference>
<accession>A0A368L3L1</accession>
<name>A0A368L3L1_9BURK</name>
<evidence type="ECO:0000259" key="2">
    <source>
        <dbReference type="SMART" id="SM00849"/>
    </source>
</evidence>
<dbReference type="InterPro" id="IPR044528">
    <property type="entry name" value="POD-like_MBL-fold"/>
</dbReference>
<dbReference type="RefSeq" id="WP_114402244.1">
    <property type="nucleotide sequence ID" value="NZ_QPGB01000002.1"/>
</dbReference>
<dbReference type="InterPro" id="IPR036866">
    <property type="entry name" value="RibonucZ/Hydroxyglut_hydro"/>
</dbReference>
<gene>
    <name evidence="3" type="ORF">DU000_04815</name>
</gene>
<dbReference type="GO" id="GO:0070813">
    <property type="term" value="P:hydrogen sulfide metabolic process"/>
    <property type="evidence" value="ECO:0007669"/>
    <property type="project" value="TreeGrafter"/>
</dbReference>
<dbReference type="InterPro" id="IPR001279">
    <property type="entry name" value="Metallo-B-lactamas"/>
</dbReference>
<dbReference type="GO" id="GO:0050313">
    <property type="term" value="F:sulfur dioxygenase activity"/>
    <property type="evidence" value="ECO:0007669"/>
    <property type="project" value="InterPro"/>
</dbReference>
<comment type="caution">
    <text evidence="3">The sequence shown here is derived from an EMBL/GenBank/DDBJ whole genome shotgun (WGS) entry which is preliminary data.</text>
</comment>
<keyword evidence="1" id="KW-0479">Metal-binding</keyword>
<dbReference type="GO" id="GO:0016787">
    <property type="term" value="F:hydrolase activity"/>
    <property type="evidence" value="ECO:0007669"/>
    <property type="project" value="UniProtKB-KW"/>
</dbReference>
<protein>
    <submittedName>
        <fullName evidence="3">MBL fold metallo-hydrolase</fullName>
    </submittedName>
</protein>
<dbReference type="Pfam" id="PF00753">
    <property type="entry name" value="Lactamase_B"/>
    <property type="match status" value="1"/>
</dbReference>
<reference evidence="3 4" key="1">
    <citation type="journal article" date="2018" name="Int. J. Syst. Evol. Microbiol.">
        <title>Parvibium lacunae gen. nov., sp. nov., a new member of the family Alcaligenaceae isolated from a freshwater pond.</title>
        <authorList>
            <person name="Chen W.M."/>
            <person name="Xie P.B."/>
            <person name="Hsu M.Y."/>
            <person name="Sheu S.Y."/>
        </authorList>
    </citation>
    <scope>NUCLEOTIDE SEQUENCE [LARGE SCALE GENOMIC DNA]</scope>
    <source>
        <strain evidence="3 4">KMB9</strain>
    </source>
</reference>
<evidence type="ECO:0000256" key="1">
    <source>
        <dbReference type="ARBA" id="ARBA00022723"/>
    </source>
</evidence>
<dbReference type="EMBL" id="QPGB01000002">
    <property type="protein sequence ID" value="RCS58159.1"/>
    <property type="molecule type" value="Genomic_DNA"/>
</dbReference>
<dbReference type="CDD" id="cd07724">
    <property type="entry name" value="POD-like_MBL-fold"/>
    <property type="match status" value="1"/>
</dbReference>
<keyword evidence="3" id="KW-0378">Hydrolase</keyword>
<dbReference type="Proteomes" id="UP000252357">
    <property type="component" value="Unassembled WGS sequence"/>
</dbReference>
<keyword evidence="4" id="KW-1185">Reference proteome</keyword>
<dbReference type="PANTHER" id="PTHR43084">
    <property type="entry name" value="PERSULFIDE DIOXYGENASE ETHE1"/>
    <property type="match status" value="1"/>
</dbReference>
<sequence>MYTADQGAVVKAFYDQATYTISYVVHDPASKHAAVIDSVLDYDPNSGRTSTKHADAIVAYIQQAGLQLVWILETHAHADHLSAAAYLKQRLGGQIAIGESIRDVQQVFKRIFDLEPTFVCDGSQFDRLLQDQDTLPLGQLLIRALHLPGHTPADMAYCIADAVFVGDTLFMPDVGTARCDFPGGDARTLYQSLQRLFKLPKETRLFMCHDYPEYANRTTPKWQTTIGEQLAHNIHVHHDVNEATFVAMREARDASLAMPVLILPSIQINIRAGEFPPANEQGQRFLKIPLNAL</sequence>
<dbReference type="AlphaFoldDB" id="A0A368L3L1"/>
<feature type="domain" description="Metallo-beta-lactamase" evidence="2">
    <location>
        <begin position="19"/>
        <end position="209"/>
    </location>
</feature>
<evidence type="ECO:0000313" key="3">
    <source>
        <dbReference type="EMBL" id="RCS58159.1"/>
    </source>
</evidence>
<dbReference type="OrthoDB" id="9784009at2"/>
<dbReference type="SUPFAM" id="SSF56281">
    <property type="entry name" value="Metallo-hydrolase/oxidoreductase"/>
    <property type="match status" value="1"/>
</dbReference>
<dbReference type="SMART" id="SM00849">
    <property type="entry name" value="Lactamase_B"/>
    <property type="match status" value="1"/>
</dbReference>
<dbReference type="Gene3D" id="3.60.15.10">
    <property type="entry name" value="Ribonuclease Z/Hydroxyacylglutathione hydrolase-like"/>
    <property type="match status" value="1"/>
</dbReference>
<proteinExistence type="predicted"/>